<proteinExistence type="predicted"/>
<dbReference type="SUPFAM" id="SSF49265">
    <property type="entry name" value="Fibronectin type III"/>
    <property type="match status" value="1"/>
</dbReference>
<dbReference type="EMBL" id="JAACNH010001349">
    <property type="protein sequence ID" value="KAG8430188.1"/>
    <property type="molecule type" value="Genomic_DNA"/>
</dbReference>
<reference evidence="4" key="1">
    <citation type="thesis" date="2020" institute="ProQuest LLC" country="789 East Eisenhower Parkway, Ann Arbor, MI, USA">
        <title>Comparative Genomics and Chromosome Evolution.</title>
        <authorList>
            <person name="Mudd A.B."/>
        </authorList>
    </citation>
    <scope>NUCLEOTIDE SEQUENCE</scope>
    <source>
        <strain evidence="4">Female2</strain>
        <tissue evidence="4">Blood</tissue>
    </source>
</reference>
<dbReference type="GO" id="GO:0045214">
    <property type="term" value="P:sarcomere organization"/>
    <property type="evidence" value="ECO:0007669"/>
    <property type="project" value="TreeGrafter"/>
</dbReference>
<feature type="non-terminal residue" evidence="4">
    <location>
        <position position="1"/>
    </location>
</feature>
<dbReference type="CDD" id="cd00063">
    <property type="entry name" value="FN3"/>
    <property type="match status" value="1"/>
</dbReference>
<dbReference type="InterPro" id="IPR050964">
    <property type="entry name" value="Striated_Muscle_Regulatory"/>
</dbReference>
<dbReference type="OrthoDB" id="6107607at2759"/>
<comment type="caution">
    <text evidence="4">The sequence shown here is derived from an EMBL/GenBank/DDBJ whole genome shotgun (WGS) entry which is preliminary data.</text>
</comment>
<dbReference type="Gene3D" id="2.60.40.10">
    <property type="entry name" value="Immunoglobulins"/>
    <property type="match status" value="1"/>
</dbReference>
<dbReference type="PANTHER" id="PTHR13817">
    <property type="entry name" value="TITIN"/>
    <property type="match status" value="1"/>
</dbReference>
<dbReference type="SMART" id="SM00060">
    <property type="entry name" value="FN3"/>
    <property type="match status" value="1"/>
</dbReference>
<accession>A0A8T2IHF8</accession>
<dbReference type="InterPro" id="IPR003961">
    <property type="entry name" value="FN3_dom"/>
</dbReference>
<gene>
    <name evidence="4" type="ORF">GDO86_018277</name>
</gene>
<name>A0A8T2IHF8_9PIPI</name>
<keyword evidence="1" id="KW-0677">Repeat</keyword>
<evidence type="ECO:0000313" key="4">
    <source>
        <dbReference type="EMBL" id="KAG8430188.1"/>
    </source>
</evidence>
<organism evidence="4 5">
    <name type="scientific">Hymenochirus boettgeri</name>
    <name type="common">Congo dwarf clawed frog</name>
    <dbReference type="NCBI Taxonomy" id="247094"/>
    <lineage>
        <taxon>Eukaryota</taxon>
        <taxon>Metazoa</taxon>
        <taxon>Chordata</taxon>
        <taxon>Craniata</taxon>
        <taxon>Vertebrata</taxon>
        <taxon>Euteleostomi</taxon>
        <taxon>Amphibia</taxon>
        <taxon>Batrachia</taxon>
        <taxon>Anura</taxon>
        <taxon>Pipoidea</taxon>
        <taxon>Pipidae</taxon>
        <taxon>Pipinae</taxon>
        <taxon>Hymenochirus</taxon>
    </lineage>
</organism>
<evidence type="ECO:0000259" key="3">
    <source>
        <dbReference type="PROSITE" id="PS50853"/>
    </source>
</evidence>
<dbReference type="Proteomes" id="UP000812440">
    <property type="component" value="Unassembled WGS sequence"/>
</dbReference>
<dbReference type="PANTHER" id="PTHR13817:SF20">
    <property type="entry name" value="MYOSIN-BINDING PROTEIN C, CARDIAC-TYPE"/>
    <property type="match status" value="1"/>
</dbReference>
<dbReference type="Pfam" id="PF00041">
    <property type="entry name" value="fn3"/>
    <property type="match status" value="1"/>
</dbReference>
<evidence type="ECO:0000256" key="2">
    <source>
        <dbReference type="SAM" id="MobiDB-lite"/>
    </source>
</evidence>
<protein>
    <recommendedName>
        <fullName evidence="3">Fibronectin type-III domain-containing protein</fullName>
    </recommendedName>
</protein>
<keyword evidence="5" id="KW-1185">Reference proteome</keyword>
<dbReference type="InterPro" id="IPR036116">
    <property type="entry name" value="FN3_sf"/>
</dbReference>
<dbReference type="GO" id="GO:0032036">
    <property type="term" value="F:myosin heavy chain binding"/>
    <property type="evidence" value="ECO:0007669"/>
    <property type="project" value="TreeGrafter"/>
</dbReference>
<dbReference type="GO" id="GO:0055010">
    <property type="term" value="P:ventricular cardiac muscle tissue morphogenesis"/>
    <property type="evidence" value="ECO:0007669"/>
    <property type="project" value="TreeGrafter"/>
</dbReference>
<dbReference type="PRINTS" id="PR00014">
    <property type="entry name" value="FNTYPEIII"/>
</dbReference>
<sequence>DKPCAPQNLKIMEVWGFNVALEWSPPQDDGNTEITGYTVQKADKKTMEWFTVFEHYRRTHCVVSDLIMGNEYFFRVFSQNMCGLSEKPCNSKNSALIQKTGSVYKPPNYKDHEFGEAPKFTHPLVNRSVIAGYNTTLSCALRGSPKCLSNDHRGCSQVKEKPPEEPQSVLSM</sequence>
<feature type="domain" description="Fibronectin type-III" evidence="3">
    <location>
        <begin position="5"/>
        <end position="100"/>
    </location>
</feature>
<evidence type="ECO:0000256" key="1">
    <source>
        <dbReference type="ARBA" id="ARBA00022737"/>
    </source>
</evidence>
<dbReference type="InterPro" id="IPR013783">
    <property type="entry name" value="Ig-like_fold"/>
</dbReference>
<feature type="compositionally biased region" description="Basic and acidic residues" evidence="2">
    <location>
        <begin position="152"/>
        <end position="164"/>
    </location>
</feature>
<evidence type="ECO:0000313" key="5">
    <source>
        <dbReference type="Proteomes" id="UP000812440"/>
    </source>
</evidence>
<dbReference type="PROSITE" id="PS50853">
    <property type="entry name" value="FN3"/>
    <property type="match status" value="1"/>
</dbReference>
<dbReference type="GO" id="GO:0031430">
    <property type="term" value="C:M band"/>
    <property type="evidence" value="ECO:0007669"/>
    <property type="project" value="TreeGrafter"/>
</dbReference>
<dbReference type="FunFam" id="2.60.40.10:FF:000062">
    <property type="entry name" value="Myosin-binding protein C, slow type"/>
    <property type="match status" value="1"/>
</dbReference>
<dbReference type="AlphaFoldDB" id="A0A8T2IHF8"/>
<feature type="region of interest" description="Disordered" evidence="2">
    <location>
        <begin position="152"/>
        <end position="172"/>
    </location>
</feature>